<evidence type="ECO:0000256" key="2">
    <source>
        <dbReference type="ARBA" id="ARBA00022723"/>
    </source>
</evidence>
<reference evidence="9" key="2">
    <citation type="submission" date="2025-05" db="UniProtKB">
        <authorList>
            <consortium name="EnsemblMetazoa"/>
        </authorList>
    </citation>
    <scope>IDENTIFICATION</scope>
    <source>
        <strain evidence="9">Foshan</strain>
    </source>
</reference>
<keyword evidence="5" id="KW-0732">Signal</keyword>
<feature type="domain" description="Plastocyanin-like" evidence="6">
    <location>
        <begin position="238"/>
        <end position="385"/>
    </location>
</feature>
<evidence type="ECO:0000259" key="7">
    <source>
        <dbReference type="Pfam" id="PF07731"/>
    </source>
</evidence>
<evidence type="ECO:0000256" key="1">
    <source>
        <dbReference type="ARBA" id="ARBA00010609"/>
    </source>
</evidence>
<accession>A0ABM1YGM5</accession>
<dbReference type="InterPro" id="IPR045087">
    <property type="entry name" value="Cu-oxidase_fam"/>
</dbReference>
<organism evidence="9 10">
    <name type="scientific">Aedes albopictus</name>
    <name type="common">Asian tiger mosquito</name>
    <name type="synonym">Stegomyia albopicta</name>
    <dbReference type="NCBI Taxonomy" id="7160"/>
    <lineage>
        <taxon>Eukaryota</taxon>
        <taxon>Metazoa</taxon>
        <taxon>Ecdysozoa</taxon>
        <taxon>Arthropoda</taxon>
        <taxon>Hexapoda</taxon>
        <taxon>Insecta</taxon>
        <taxon>Pterygota</taxon>
        <taxon>Neoptera</taxon>
        <taxon>Endopterygota</taxon>
        <taxon>Diptera</taxon>
        <taxon>Nematocera</taxon>
        <taxon>Culicoidea</taxon>
        <taxon>Culicidae</taxon>
        <taxon>Culicinae</taxon>
        <taxon>Aedini</taxon>
        <taxon>Aedes</taxon>
        <taxon>Stegomyia</taxon>
    </lineage>
</organism>
<evidence type="ECO:0000256" key="4">
    <source>
        <dbReference type="ARBA" id="ARBA00023008"/>
    </source>
</evidence>
<evidence type="ECO:0000313" key="9">
    <source>
        <dbReference type="EnsemblMetazoa" id="AALFPA23_008952.P12258"/>
    </source>
</evidence>
<dbReference type="InterPro" id="IPR011707">
    <property type="entry name" value="Cu-oxidase-like_N"/>
</dbReference>
<feature type="domain" description="Plastocyanin-like" evidence="8">
    <location>
        <begin position="115"/>
        <end position="223"/>
    </location>
</feature>
<evidence type="ECO:0000259" key="6">
    <source>
        <dbReference type="Pfam" id="PF00394"/>
    </source>
</evidence>
<dbReference type="InterPro" id="IPR011706">
    <property type="entry name" value="Cu-oxidase_C"/>
</dbReference>
<evidence type="ECO:0008006" key="11">
    <source>
        <dbReference type="Google" id="ProtNLM"/>
    </source>
</evidence>
<dbReference type="Pfam" id="PF07731">
    <property type="entry name" value="Cu-oxidase_2"/>
    <property type="match status" value="1"/>
</dbReference>
<dbReference type="Pfam" id="PF00394">
    <property type="entry name" value="Cu-oxidase"/>
    <property type="match status" value="1"/>
</dbReference>
<dbReference type="InterPro" id="IPR001117">
    <property type="entry name" value="Cu-oxidase_2nd"/>
</dbReference>
<dbReference type="EnsemblMetazoa" id="AALFPA23_008952.R12258">
    <property type="protein sequence ID" value="AALFPA23_008952.P12258"/>
    <property type="gene ID" value="AALFPA23_008952"/>
</dbReference>
<dbReference type="InterPro" id="IPR002355">
    <property type="entry name" value="Cu_oxidase_Cu_BS"/>
</dbReference>
<dbReference type="PROSITE" id="PS00080">
    <property type="entry name" value="MULTICOPPER_OXIDASE2"/>
    <property type="match status" value="1"/>
</dbReference>
<dbReference type="PROSITE" id="PS00079">
    <property type="entry name" value="MULTICOPPER_OXIDASE1"/>
    <property type="match status" value="1"/>
</dbReference>
<feature type="signal peptide" evidence="5">
    <location>
        <begin position="1"/>
        <end position="22"/>
    </location>
</feature>
<dbReference type="InterPro" id="IPR033138">
    <property type="entry name" value="Cu_oxidase_CS"/>
</dbReference>
<dbReference type="SUPFAM" id="SSF49503">
    <property type="entry name" value="Cupredoxins"/>
    <property type="match status" value="3"/>
</dbReference>
<proteinExistence type="inferred from homology"/>
<dbReference type="CDD" id="cd13905">
    <property type="entry name" value="CuRO_3_tcLLC2_insect_like"/>
    <property type="match status" value="1"/>
</dbReference>
<dbReference type="PANTHER" id="PTHR11709:SF394">
    <property type="entry name" value="FI03373P-RELATED"/>
    <property type="match status" value="1"/>
</dbReference>
<dbReference type="CDD" id="cd13858">
    <property type="entry name" value="CuRO_1_tcLCC2_insect_like"/>
    <property type="match status" value="1"/>
</dbReference>
<keyword evidence="2" id="KW-0479">Metal-binding</keyword>
<protein>
    <recommendedName>
        <fullName evidence="11">Multicopper oxidase</fullName>
    </recommendedName>
</protein>
<dbReference type="GeneID" id="109419079"/>
<sequence>MSQMIRFIILTVFVTIISKNTADGFITFSLNLNKLWSHKKTSKIDLFKAPQASKPIPQRLKTYDGPERDRVCNATETPRVCYFSWIAENYAAMGSACKDCRWGNHTDCFHPQCITADGMERPVVSLNRQMPGPPVIVCRNDIIMIDLLNHMEGSSTALHWHGMHQMQTPWMDGVPMVTQCPIPAGNTFRYMFNASEHGTQFYHSHAGHQKANGHFGLLVVRHPVDLNANLYDYDLSEHHIIIADWTLDMAEKFVPGLQSHTIQMDSILINGRGRHFDEQEQELQQSPLTVYRVQQGKRYRFRMISSGSQFCPFQLQIESHRMQIISTDGGAVQPVTVDTVISTSGERYDFVLHADQKPGDYWVRVRAVGFCNIQRKEEFAILSYRSQSEISDEELAFPQQVPPSWDEPFPDGMMLNHPNSTCYQPGDQFVCASDLEAHEAQRDDALINAVPDKKFYVAFNTFTADTSLLFSDDGYVRYMTVALTLNNIGITNNISMVYPPFPPLTQPDLLPTMEDAFCNISHRPAHCPMDRACFCVHRLKVDLNDIVEMSLIDDAEVIRELYHPFHLHGHRFIVTGMGQLPGRIKHSSEKLRWIKDEELKPVAERTRGMPDGHNPPYKDTVSIPSRGYTKIRFRADNPGFWLVHCHFEWHLGIGMSFILQVGEIDQMVKAPAGFPTCGHYKPEVESIFSLRAANTD</sequence>
<dbReference type="Proteomes" id="UP000069940">
    <property type="component" value="Unassembled WGS sequence"/>
</dbReference>
<keyword evidence="3" id="KW-0560">Oxidoreductase</keyword>
<dbReference type="RefSeq" id="XP_029729403.2">
    <property type="nucleotide sequence ID" value="XM_029873543.2"/>
</dbReference>
<evidence type="ECO:0000259" key="8">
    <source>
        <dbReference type="Pfam" id="PF07732"/>
    </source>
</evidence>
<evidence type="ECO:0000313" key="10">
    <source>
        <dbReference type="Proteomes" id="UP000069940"/>
    </source>
</evidence>
<keyword evidence="4" id="KW-0186">Copper</keyword>
<feature type="chain" id="PRO_5045546774" description="Multicopper oxidase" evidence="5">
    <location>
        <begin position="23"/>
        <end position="696"/>
    </location>
</feature>
<keyword evidence="10" id="KW-1185">Reference proteome</keyword>
<evidence type="ECO:0000256" key="3">
    <source>
        <dbReference type="ARBA" id="ARBA00023002"/>
    </source>
</evidence>
<dbReference type="PANTHER" id="PTHR11709">
    <property type="entry name" value="MULTI-COPPER OXIDASE"/>
    <property type="match status" value="1"/>
</dbReference>
<dbReference type="Gene3D" id="2.60.40.420">
    <property type="entry name" value="Cupredoxins - blue copper proteins"/>
    <property type="match status" value="3"/>
</dbReference>
<evidence type="ECO:0000256" key="5">
    <source>
        <dbReference type="SAM" id="SignalP"/>
    </source>
</evidence>
<feature type="domain" description="Plastocyanin-like" evidence="7">
    <location>
        <begin position="535"/>
        <end position="661"/>
    </location>
</feature>
<name>A0ABM1YGM5_AEDAL</name>
<comment type="similarity">
    <text evidence="1">Belongs to the multicopper oxidase family.</text>
</comment>
<dbReference type="InterPro" id="IPR008972">
    <property type="entry name" value="Cupredoxin"/>
</dbReference>
<reference evidence="10" key="1">
    <citation type="journal article" date="2015" name="Proc. Natl. Acad. Sci. U.S.A.">
        <title>Genome sequence of the Asian Tiger mosquito, Aedes albopictus, reveals insights into its biology, genetics, and evolution.</title>
        <authorList>
            <person name="Chen X.G."/>
            <person name="Jiang X."/>
            <person name="Gu J."/>
            <person name="Xu M."/>
            <person name="Wu Y."/>
            <person name="Deng Y."/>
            <person name="Zhang C."/>
            <person name="Bonizzoni M."/>
            <person name="Dermauw W."/>
            <person name="Vontas J."/>
            <person name="Armbruster P."/>
            <person name="Huang X."/>
            <person name="Yang Y."/>
            <person name="Zhang H."/>
            <person name="He W."/>
            <person name="Peng H."/>
            <person name="Liu Y."/>
            <person name="Wu K."/>
            <person name="Chen J."/>
            <person name="Lirakis M."/>
            <person name="Topalis P."/>
            <person name="Van Leeuwen T."/>
            <person name="Hall A.B."/>
            <person name="Jiang X."/>
            <person name="Thorpe C."/>
            <person name="Mueller R.L."/>
            <person name="Sun C."/>
            <person name="Waterhouse R.M."/>
            <person name="Yan G."/>
            <person name="Tu Z.J."/>
            <person name="Fang X."/>
            <person name="James A.A."/>
        </authorList>
    </citation>
    <scope>NUCLEOTIDE SEQUENCE [LARGE SCALE GENOMIC DNA]</scope>
    <source>
        <strain evidence="10">Foshan</strain>
    </source>
</reference>
<dbReference type="Pfam" id="PF07732">
    <property type="entry name" value="Cu-oxidase_3"/>
    <property type="match status" value="1"/>
</dbReference>
<dbReference type="CDD" id="cd13884">
    <property type="entry name" value="CuRO_2_tcLCC_insect_like"/>
    <property type="match status" value="1"/>
</dbReference>